<evidence type="ECO:0000256" key="1">
    <source>
        <dbReference type="ARBA" id="ARBA00022448"/>
    </source>
</evidence>
<dbReference type="InterPro" id="IPR025302">
    <property type="entry name" value="DrrA1/2-like_C"/>
</dbReference>
<name>X0YHK8_9ZZZZ</name>
<evidence type="ECO:0000259" key="4">
    <source>
        <dbReference type="Pfam" id="PF13732"/>
    </source>
</evidence>
<dbReference type="GO" id="GO:0005524">
    <property type="term" value="F:ATP binding"/>
    <property type="evidence" value="ECO:0007669"/>
    <property type="project" value="UniProtKB-KW"/>
</dbReference>
<proteinExistence type="predicted"/>
<keyword evidence="3" id="KW-0067">ATP-binding</keyword>
<dbReference type="PANTHER" id="PTHR43582:SF2">
    <property type="entry name" value="LINEARMYCIN RESISTANCE ATP-BINDING PROTEIN LNRL"/>
    <property type="match status" value="1"/>
</dbReference>
<keyword evidence="2" id="KW-0547">Nucleotide-binding</keyword>
<comment type="caution">
    <text evidence="5">The sequence shown here is derived from an EMBL/GenBank/DDBJ whole genome shotgun (WGS) entry which is preliminary data.</text>
</comment>
<feature type="non-terminal residue" evidence="5">
    <location>
        <position position="1"/>
    </location>
</feature>
<evidence type="ECO:0000256" key="3">
    <source>
        <dbReference type="ARBA" id="ARBA00022840"/>
    </source>
</evidence>
<evidence type="ECO:0000313" key="5">
    <source>
        <dbReference type="EMBL" id="GAG46682.1"/>
    </source>
</evidence>
<keyword evidence="1" id="KW-0813">Transport</keyword>
<dbReference type="EMBL" id="BARS01051571">
    <property type="protein sequence ID" value="GAG46682.1"/>
    <property type="molecule type" value="Genomic_DNA"/>
</dbReference>
<dbReference type="Pfam" id="PF13732">
    <property type="entry name" value="DrrA1-3_C"/>
    <property type="match status" value="1"/>
</dbReference>
<dbReference type="AlphaFoldDB" id="X0YHK8"/>
<dbReference type="PANTHER" id="PTHR43582">
    <property type="entry name" value="LINEARMYCIN RESISTANCE ATP-BINDING PROTEIN LNRL"/>
    <property type="match status" value="1"/>
</dbReference>
<sequence length="135" mass="15298">EADYLCHRASIIDVGKIVAMDTPEKLKQAVGLNLISLQVAYDDDSLVDLLKQLAWIKRVEARDSSLELSIDGGEEKIPELIDFTDNHNFVISSIELHKPSLEDAFLHYTGKTIREEEGNLMGLWKAMMTRSRGRR</sequence>
<protein>
    <recommendedName>
        <fullName evidence="4">Daunorubicin resistance ATP-binding protein DrrA1/2-like C-terminal domain-containing protein</fullName>
    </recommendedName>
</protein>
<accession>X0YHK8</accession>
<feature type="domain" description="Daunorubicin resistance ATP-binding protein DrrA1/2-like C-terminal" evidence="4">
    <location>
        <begin position="22"/>
        <end position="109"/>
    </location>
</feature>
<gene>
    <name evidence="5" type="ORF">S01H1_76791</name>
</gene>
<organism evidence="5">
    <name type="scientific">marine sediment metagenome</name>
    <dbReference type="NCBI Taxonomy" id="412755"/>
    <lineage>
        <taxon>unclassified sequences</taxon>
        <taxon>metagenomes</taxon>
        <taxon>ecological metagenomes</taxon>
    </lineage>
</organism>
<evidence type="ECO:0000256" key="2">
    <source>
        <dbReference type="ARBA" id="ARBA00022741"/>
    </source>
</evidence>
<reference evidence="5" key="1">
    <citation type="journal article" date="2014" name="Front. Microbiol.">
        <title>High frequency of phylogenetically diverse reductive dehalogenase-homologous genes in deep subseafloor sedimentary metagenomes.</title>
        <authorList>
            <person name="Kawai M."/>
            <person name="Futagami T."/>
            <person name="Toyoda A."/>
            <person name="Takaki Y."/>
            <person name="Nishi S."/>
            <person name="Hori S."/>
            <person name="Arai W."/>
            <person name="Tsubouchi T."/>
            <person name="Morono Y."/>
            <person name="Uchiyama I."/>
            <person name="Ito T."/>
            <person name="Fujiyama A."/>
            <person name="Inagaki F."/>
            <person name="Takami H."/>
        </authorList>
    </citation>
    <scope>NUCLEOTIDE SEQUENCE</scope>
    <source>
        <strain evidence="5">Expedition CK06-06</strain>
    </source>
</reference>